<keyword evidence="1" id="KW-1133">Transmembrane helix</keyword>
<evidence type="ECO:0000313" key="2">
    <source>
        <dbReference type="EMBL" id="WNO05314.1"/>
    </source>
</evidence>
<organism evidence="2 3">
    <name type="scientific">Rhodoferax mekongensis</name>
    <dbReference type="NCBI Taxonomy" id="3068341"/>
    <lineage>
        <taxon>Bacteria</taxon>
        <taxon>Pseudomonadati</taxon>
        <taxon>Pseudomonadota</taxon>
        <taxon>Betaproteobacteria</taxon>
        <taxon>Burkholderiales</taxon>
        <taxon>Comamonadaceae</taxon>
        <taxon>Rhodoferax</taxon>
    </lineage>
</organism>
<proteinExistence type="predicted"/>
<sequence length="47" mass="5171">MQDKYSTYDIDSPFTLRELALSLGYALAGVGAVALIVNLWLLPVKMI</sequence>
<name>A0ABZ0B2N4_9BURK</name>
<evidence type="ECO:0000313" key="3">
    <source>
        <dbReference type="Proteomes" id="UP001302257"/>
    </source>
</evidence>
<evidence type="ECO:0000256" key="1">
    <source>
        <dbReference type="SAM" id="Phobius"/>
    </source>
</evidence>
<keyword evidence="3" id="KW-1185">Reference proteome</keyword>
<keyword evidence="1" id="KW-0472">Membrane</keyword>
<reference evidence="2 3" key="1">
    <citation type="submission" date="2023-08" db="EMBL/GenBank/DDBJ databases">
        <title>Rhodoferax potami sp. nov. and Rhodoferax mekongensis sp. nov., isolated from the Mekong River in Thailand.</title>
        <authorList>
            <person name="Kitikhun S."/>
            <person name="Charoenyingcharoen P."/>
            <person name="Siriarchawattana P."/>
            <person name="Likhitrattanapisal S."/>
            <person name="Nilsakha T."/>
            <person name="Chanpet A."/>
            <person name="Rattanawaree P."/>
            <person name="Ingsriswang S."/>
        </authorList>
    </citation>
    <scope>NUCLEOTIDE SEQUENCE [LARGE SCALE GENOMIC DNA]</scope>
    <source>
        <strain evidence="2 3">TBRC 17307</strain>
    </source>
</reference>
<dbReference type="Proteomes" id="UP001302257">
    <property type="component" value="Chromosome"/>
</dbReference>
<dbReference type="RefSeq" id="WP_313868094.1">
    <property type="nucleotide sequence ID" value="NZ_CP132507.1"/>
</dbReference>
<protein>
    <submittedName>
        <fullName evidence="2">Uncharacterized protein</fullName>
    </submittedName>
</protein>
<keyword evidence="1" id="KW-0812">Transmembrane</keyword>
<gene>
    <name evidence="2" type="ORF">RAN89_02495</name>
</gene>
<dbReference type="EMBL" id="CP132507">
    <property type="protein sequence ID" value="WNO05314.1"/>
    <property type="molecule type" value="Genomic_DNA"/>
</dbReference>
<feature type="transmembrane region" description="Helical" evidence="1">
    <location>
        <begin position="20"/>
        <end position="42"/>
    </location>
</feature>
<accession>A0ABZ0B2N4</accession>